<accession>A0A1G8CIN9</accession>
<name>A0A1G8CIN9_9NOCA</name>
<dbReference type="OrthoDB" id="9808822at2"/>
<dbReference type="EMBL" id="FNDN01000002">
    <property type="protein sequence ID" value="SDH45317.1"/>
    <property type="molecule type" value="Genomic_DNA"/>
</dbReference>
<dbReference type="PANTHER" id="PTHR43603">
    <property type="entry name" value="COBW DOMAIN-CONTAINING PROTEIN DDB_G0274527"/>
    <property type="match status" value="1"/>
</dbReference>
<protein>
    <submittedName>
        <fullName evidence="1">GTPase, G3E family</fullName>
    </submittedName>
</protein>
<dbReference type="PANTHER" id="PTHR43603:SF1">
    <property type="entry name" value="ZINC-REGULATED GTPASE METALLOPROTEIN ACTIVATOR 1"/>
    <property type="match status" value="1"/>
</dbReference>
<dbReference type="Proteomes" id="UP000183263">
    <property type="component" value="Unassembled WGS sequence"/>
</dbReference>
<evidence type="ECO:0000313" key="2">
    <source>
        <dbReference type="Proteomes" id="UP000183263"/>
    </source>
</evidence>
<organism evidence="1 2">
    <name type="scientific">Rhodococcus triatomae</name>
    <dbReference type="NCBI Taxonomy" id="300028"/>
    <lineage>
        <taxon>Bacteria</taxon>
        <taxon>Bacillati</taxon>
        <taxon>Actinomycetota</taxon>
        <taxon>Actinomycetes</taxon>
        <taxon>Mycobacteriales</taxon>
        <taxon>Nocardiaceae</taxon>
        <taxon>Rhodococcus</taxon>
    </lineage>
</organism>
<reference evidence="1 2" key="1">
    <citation type="submission" date="2016-10" db="EMBL/GenBank/DDBJ databases">
        <authorList>
            <person name="de Groot N.N."/>
        </authorList>
    </citation>
    <scope>NUCLEOTIDE SEQUENCE [LARGE SCALE GENOMIC DNA]</scope>
    <source>
        <strain evidence="1 2">DSM 44892</strain>
    </source>
</reference>
<dbReference type="InterPro" id="IPR011629">
    <property type="entry name" value="CobW-like_C"/>
</dbReference>
<evidence type="ECO:0000313" key="1">
    <source>
        <dbReference type="EMBL" id="SDH45317.1"/>
    </source>
</evidence>
<gene>
    <name evidence="1" type="ORF">SAMN05444695_10235</name>
</gene>
<dbReference type="InterPro" id="IPR051927">
    <property type="entry name" value="Zn_Chap_cDPG_Synth"/>
</dbReference>
<dbReference type="SUPFAM" id="SSF90002">
    <property type="entry name" value="Hypothetical protein YjiA, C-terminal domain"/>
    <property type="match status" value="1"/>
</dbReference>
<dbReference type="Pfam" id="PF07683">
    <property type="entry name" value="CobW_C"/>
    <property type="match status" value="1"/>
</dbReference>
<proteinExistence type="predicted"/>
<dbReference type="RefSeq" id="WP_072739938.1">
    <property type="nucleotide sequence ID" value="NZ_CP048813.1"/>
</dbReference>
<dbReference type="SMART" id="SM00833">
    <property type="entry name" value="CobW_C"/>
    <property type="match status" value="1"/>
</dbReference>
<sequence>MHLEPALDVHLVFGAHPRPRRQLIATLAQREPDQVLPCHDDMGDDEITERATDFVAHRIGRTTAGDTVVIECPDHSHPVHLGAGIAEGIRCALDLDASITSHTVLTETTFHLDLHGEDSTIVRSVIAQIEHAAHIHLVGTAPGEPARSAASAPPELTLALLECLAPAAYLTHRHSTRIGRRARRSRHLASGPGWATILDGEFDVPEIVSTGRPDVSCFRYEQLRPFHPGRLQQVLDDVFDSRAYGWVVRSAGFCRLATRPESTAHWDQAGRSLSFEHLARDAEHDELLAIGQDLAFIGVDLDRRRLSAALDSCTLDDSELIAGPSRWQQYADPFPEWLCP</sequence>
<keyword evidence="2" id="KW-1185">Reference proteome</keyword>
<dbReference type="AlphaFoldDB" id="A0A1G8CIN9"/>